<evidence type="ECO:0000313" key="10">
    <source>
        <dbReference type="Proteomes" id="UP000054845"/>
    </source>
</evidence>
<feature type="transmembrane region" description="Helical" evidence="7">
    <location>
        <begin position="61"/>
        <end position="85"/>
    </location>
</feature>
<organism evidence="9 10">
    <name type="scientific">Ceraceosorus bombacis</name>
    <dbReference type="NCBI Taxonomy" id="401625"/>
    <lineage>
        <taxon>Eukaryota</taxon>
        <taxon>Fungi</taxon>
        <taxon>Dikarya</taxon>
        <taxon>Basidiomycota</taxon>
        <taxon>Ustilaginomycotina</taxon>
        <taxon>Exobasidiomycetes</taxon>
        <taxon>Ceraceosorales</taxon>
        <taxon>Ceraceosoraceae</taxon>
        <taxon>Ceraceosorus</taxon>
    </lineage>
</organism>
<accession>A0A0P1BJN6</accession>
<reference evidence="10" key="1">
    <citation type="submission" date="2014-09" db="EMBL/GenBank/DDBJ databases">
        <authorList>
            <person name="Sharma Rahul"/>
            <person name="Thines Marco"/>
        </authorList>
    </citation>
    <scope>NUCLEOTIDE SEQUENCE [LARGE SCALE GENOMIC DNA]</scope>
</reference>
<evidence type="ECO:0000256" key="7">
    <source>
        <dbReference type="SAM" id="Phobius"/>
    </source>
</evidence>
<dbReference type="Proteomes" id="UP000054845">
    <property type="component" value="Unassembled WGS sequence"/>
</dbReference>
<evidence type="ECO:0000256" key="4">
    <source>
        <dbReference type="ARBA" id="ARBA00022824"/>
    </source>
</evidence>
<feature type="transmembrane region" description="Helical" evidence="7">
    <location>
        <begin position="317"/>
        <end position="336"/>
    </location>
</feature>
<dbReference type="EMBL" id="CCYA01000273">
    <property type="protein sequence ID" value="CEH15940.1"/>
    <property type="molecule type" value="Genomic_DNA"/>
</dbReference>
<sequence>MKDFEPGGMGIGRFKSEPSLDVLRELGLLSLRPCIVYRADSGTRSAIRPAILRIKGDTMRLLRLHTLAALAALAPICVLGASFTLSDAKLSITSLDGGSTRLSESFTATSTPQLERQNLAADEILRLSFSVKDANGEVAVPDQVAVKVDDDKRKSIVNAVAIKRGKAVYSLKPDKLSHLGRSITVSLLVGSADPSFDPLNLHLLDLLLPGPEPSSSSTQLTQRARLEQEQGFKPWPARFHTFGKSAADSMPPKSLSAIWAGAVLIVPWTVLLGLLSILLPSLSFKAPSLSIIALLLSLFYLESLAAVYWWSLTLFEMLPWLALGGVVATLTAAARWDHLNERST</sequence>
<keyword evidence="6 7" id="KW-0472">Membrane</keyword>
<evidence type="ECO:0000256" key="3">
    <source>
        <dbReference type="ARBA" id="ARBA00022729"/>
    </source>
</evidence>
<name>A0A0P1BJN6_9BASI</name>
<feature type="transmembrane region" description="Helical" evidence="7">
    <location>
        <begin position="257"/>
        <end position="279"/>
    </location>
</feature>
<dbReference type="InterPro" id="IPR008814">
    <property type="entry name" value="Swp1"/>
</dbReference>
<proteinExistence type="predicted"/>
<dbReference type="GO" id="GO:0006487">
    <property type="term" value="P:protein N-linked glycosylation"/>
    <property type="evidence" value="ECO:0007669"/>
    <property type="project" value="TreeGrafter"/>
</dbReference>
<dbReference type="InterPro" id="IPR056790">
    <property type="entry name" value="Ribophorin_II_C"/>
</dbReference>
<dbReference type="UniPathway" id="UPA00378"/>
<dbReference type="STRING" id="401625.A0A0P1BJN6"/>
<feature type="transmembrane region" description="Helical" evidence="7">
    <location>
        <begin position="291"/>
        <end position="311"/>
    </location>
</feature>
<keyword evidence="10" id="KW-1185">Reference proteome</keyword>
<dbReference type="Pfam" id="PF25147">
    <property type="entry name" value="Ribophorin_II_C"/>
    <property type="match status" value="1"/>
</dbReference>
<comment type="subcellular location">
    <subcellularLocation>
        <location evidence="1">Endoplasmic reticulum membrane</location>
        <topology evidence="1">Multi-pass membrane protein</topology>
    </subcellularLocation>
</comment>
<dbReference type="PANTHER" id="PTHR12640">
    <property type="entry name" value="RIBOPHORIN II"/>
    <property type="match status" value="1"/>
</dbReference>
<evidence type="ECO:0000313" key="9">
    <source>
        <dbReference type="EMBL" id="CEH15940.1"/>
    </source>
</evidence>
<evidence type="ECO:0000256" key="1">
    <source>
        <dbReference type="ARBA" id="ARBA00004477"/>
    </source>
</evidence>
<evidence type="ECO:0000256" key="2">
    <source>
        <dbReference type="ARBA" id="ARBA00022692"/>
    </source>
</evidence>
<evidence type="ECO:0000256" key="6">
    <source>
        <dbReference type="ARBA" id="ARBA00023136"/>
    </source>
</evidence>
<keyword evidence="2 7" id="KW-0812">Transmembrane</keyword>
<keyword evidence="5 7" id="KW-1133">Transmembrane helix</keyword>
<evidence type="ECO:0000259" key="8">
    <source>
        <dbReference type="Pfam" id="PF25147"/>
    </source>
</evidence>
<keyword evidence="3" id="KW-0732">Signal</keyword>
<protein>
    <submittedName>
        <fullName evidence="9">RIBOPHORIN II</fullName>
    </submittedName>
</protein>
<dbReference type="AlphaFoldDB" id="A0A0P1BJN6"/>
<feature type="domain" description="Ribophorin II C-terminal" evidence="8">
    <location>
        <begin position="248"/>
        <end position="332"/>
    </location>
</feature>
<dbReference type="OrthoDB" id="432292at2759"/>
<evidence type="ECO:0000256" key="5">
    <source>
        <dbReference type="ARBA" id="ARBA00022989"/>
    </source>
</evidence>
<keyword evidence="4" id="KW-0256">Endoplasmic reticulum</keyword>
<dbReference type="GO" id="GO:0008250">
    <property type="term" value="C:oligosaccharyltransferase complex"/>
    <property type="evidence" value="ECO:0007669"/>
    <property type="project" value="InterPro"/>
</dbReference>
<dbReference type="PANTHER" id="PTHR12640:SF0">
    <property type="entry name" value="DOLICHYL-DIPHOSPHOOLIGOSACCHARIDE--PROTEIN GLYCOSYLTRANSFERASE SUBUNIT 2"/>
    <property type="match status" value="1"/>
</dbReference>